<dbReference type="Proteomes" id="UP001497444">
    <property type="component" value="Chromosome 5"/>
</dbReference>
<evidence type="ECO:0000256" key="3">
    <source>
        <dbReference type="ARBA" id="ARBA00022927"/>
    </source>
</evidence>
<evidence type="ECO:0000256" key="7">
    <source>
        <dbReference type="ARBA" id="ARBA00023157"/>
    </source>
</evidence>
<evidence type="ECO:0000313" key="11">
    <source>
        <dbReference type="Proteomes" id="UP001497444"/>
    </source>
</evidence>
<keyword evidence="3" id="KW-0653">Protein transport</keyword>
<dbReference type="Gene3D" id="1.10.287.2900">
    <property type="match status" value="1"/>
</dbReference>
<accession>A0ABP0X3G7</accession>
<evidence type="ECO:0000256" key="2">
    <source>
        <dbReference type="ARBA" id="ARBA00022448"/>
    </source>
</evidence>
<reference evidence="10" key="1">
    <citation type="submission" date="2024-02" db="EMBL/GenBank/DDBJ databases">
        <authorList>
            <consortium name="ELIXIR-Norway"/>
            <consortium name="Elixir Norway"/>
        </authorList>
    </citation>
    <scope>NUCLEOTIDE SEQUENCE</scope>
</reference>
<sequence>MGRPVVHRSDEEEQQQQQRDEDASHSLNALATEALDTVDGDDTELSLEEKARQALECDCVAELRDGPCGTQFSEAFFCFLTSTAEEQGSDCIKPFIAMQLCMSSHPTAFTQYTGDEQMHERTDQESSKDDTDGHEFLSNTPPEEAIRTPRS</sequence>
<gene>
    <name evidence="10" type="ORF">CSSPJE1EN1_LOCUS19112</name>
</gene>
<feature type="region of interest" description="Disordered" evidence="9">
    <location>
        <begin position="114"/>
        <end position="151"/>
    </location>
</feature>
<evidence type="ECO:0000256" key="1">
    <source>
        <dbReference type="ARBA" id="ARBA00004173"/>
    </source>
</evidence>
<evidence type="ECO:0000256" key="8">
    <source>
        <dbReference type="ARBA" id="ARBA00023284"/>
    </source>
</evidence>
<evidence type="ECO:0000313" key="10">
    <source>
        <dbReference type="EMBL" id="CAK9273634.1"/>
    </source>
</evidence>
<evidence type="ECO:0000256" key="4">
    <source>
        <dbReference type="ARBA" id="ARBA00023002"/>
    </source>
</evidence>
<dbReference type="PANTHER" id="PTHR21622:SF0">
    <property type="entry name" value="COILED-COIL-HELIX-COILED-COIL-HELIX DOMAIN CONTAINING 4"/>
    <property type="match status" value="1"/>
</dbReference>
<proteinExistence type="predicted"/>
<protein>
    <recommendedName>
        <fullName evidence="12">Mitochondrial intermembrane space import and assembly protein 40</fullName>
    </recommendedName>
</protein>
<keyword evidence="6" id="KW-0496">Mitochondrion</keyword>
<comment type="subcellular location">
    <subcellularLocation>
        <location evidence="1">Mitochondrion</location>
    </subcellularLocation>
</comment>
<keyword evidence="7" id="KW-1015">Disulfide bond</keyword>
<name>A0ABP0X3G7_9BRYO</name>
<keyword evidence="11" id="KW-1185">Reference proteome</keyword>
<dbReference type="PANTHER" id="PTHR21622">
    <property type="entry name" value="COILED-COIL-HELIX-COILED-COIL-HELIX DOMAIN CONTAINING 4"/>
    <property type="match status" value="1"/>
</dbReference>
<evidence type="ECO:0000256" key="9">
    <source>
        <dbReference type="SAM" id="MobiDB-lite"/>
    </source>
</evidence>
<dbReference type="InterPro" id="IPR039289">
    <property type="entry name" value="CHCHD4"/>
</dbReference>
<keyword evidence="4" id="KW-0560">Oxidoreductase</keyword>
<keyword evidence="2" id="KW-0813">Transport</keyword>
<keyword evidence="5" id="KW-0811">Translocation</keyword>
<evidence type="ECO:0008006" key="12">
    <source>
        <dbReference type="Google" id="ProtNLM"/>
    </source>
</evidence>
<dbReference type="EMBL" id="OZ020100">
    <property type="protein sequence ID" value="CAK9273634.1"/>
    <property type="molecule type" value="Genomic_DNA"/>
</dbReference>
<evidence type="ECO:0000256" key="6">
    <source>
        <dbReference type="ARBA" id="ARBA00023128"/>
    </source>
</evidence>
<feature type="compositionally biased region" description="Basic and acidic residues" evidence="9">
    <location>
        <begin position="116"/>
        <end position="135"/>
    </location>
</feature>
<evidence type="ECO:0000256" key="5">
    <source>
        <dbReference type="ARBA" id="ARBA00023010"/>
    </source>
</evidence>
<feature type="region of interest" description="Disordered" evidence="9">
    <location>
        <begin position="1"/>
        <end position="25"/>
    </location>
</feature>
<organism evidence="10 11">
    <name type="scientific">Sphagnum jensenii</name>
    <dbReference type="NCBI Taxonomy" id="128206"/>
    <lineage>
        <taxon>Eukaryota</taxon>
        <taxon>Viridiplantae</taxon>
        <taxon>Streptophyta</taxon>
        <taxon>Embryophyta</taxon>
        <taxon>Bryophyta</taxon>
        <taxon>Sphagnophytina</taxon>
        <taxon>Sphagnopsida</taxon>
        <taxon>Sphagnales</taxon>
        <taxon>Sphagnaceae</taxon>
        <taxon>Sphagnum</taxon>
    </lineage>
</organism>
<keyword evidence="8" id="KW-0676">Redox-active center</keyword>